<feature type="domain" description="Transcriptional regulator DauR-like HTH" evidence="1">
    <location>
        <begin position="1"/>
        <end position="43"/>
    </location>
</feature>
<name>A0A921ISV5_9ACTN</name>
<protein>
    <submittedName>
        <fullName evidence="2">Helix-turn-helix domain-containing protein</fullName>
    </submittedName>
</protein>
<dbReference type="EMBL" id="DYVF01000050">
    <property type="protein sequence ID" value="HJG31433.1"/>
    <property type="molecule type" value="Genomic_DNA"/>
</dbReference>
<reference evidence="2" key="1">
    <citation type="journal article" date="2021" name="PeerJ">
        <title>Extensive microbial diversity within the chicken gut microbiome revealed by metagenomics and culture.</title>
        <authorList>
            <person name="Gilroy R."/>
            <person name="Ravi A."/>
            <person name="Getino M."/>
            <person name="Pursley I."/>
            <person name="Horton D.L."/>
            <person name="Alikhan N.F."/>
            <person name="Baker D."/>
            <person name="Gharbi K."/>
            <person name="Hall N."/>
            <person name="Watson M."/>
            <person name="Adriaenssens E.M."/>
            <person name="Foster-Nyarko E."/>
            <person name="Jarju S."/>
            <person name="Secka A."/>
            <person name="Antonio M."/>
            <person name="Oren A."/>
            <person name="Chaudhuri R.R."/>
            <person name="La Ragione R."/>
            <person name="Hildebrand F."/>
            <person name="Pallen M.J."/>
        </authorList>
    </citation>
    <scope>NUCLEOTIDE SEQUENCE</scope>
    <source>
        <strain evidence="2">ChiGjej2B2-7701</strain>
    </source>
</reference>
<sequence length="48" mass="5601">MSRMERIEVLRKIYNEGVFLMKGAVHVVAEEMGVSVPTLYKYLQEVKK</sequence>
<dbReference type="InterPro" id="IPR039445">
    <property type="entry name" value="DauR-like_HTH"/>
</dbReference>
<dbReference type="AlphaFoldDB" id="A0A921ISV5"/>
<dbReference type="Proteomes" id="UP000746751">
    <property type="component" value="Unassembled WGS sequence"/>
</dbReference>
<dbReference type="Pfam" id="PF13309">
    <property type="entry name" value="HTH_22"/>
    <property type="match status" value="1"/>
</dbReference>
<evidence type="ECO:0000259" key="1">
    <source>
        <dbReference type="Pfam" id="PF13309"/>
    </source>
</evidence>
<evidence type="ECO:0000313" key="2">
    <source>
        <dbReference type="EMBL" id="HJG31433.1"/>
    </source>
</evidence>
<comment type="caution">
    <text evidence="2">The sequence shown here is derived from an EMBL/GenBank/DDBJ whole genome shotgun (WGS) entry which is preliminary data.</text>
</comment>
<reference evidence="2" key="2">
    <citation type="submission" date="2021-09" db="EMBL/GenBank/DDBJ databases">
        <authorList>
            <person name="Gilroy R."/>
        </authorList>
    </citation>
    <scope>NUCLEOTIDE SEQUENCE</scope>
    <source>
        <strain evidence="2">ChiGjej2B2-7701</strain>
    </source>
</reference>
<accession>A0A921ISV5</accession>
<proteinExistence type="predicted"/>
<evidence type="ECO:0000313" key="3">
    <source>
        <dbReference type="Proteomes" id="UP000746751"/>
    </source>
</evidence>
<organism evidence="2 3">
    <name type="scientific">Collinsella ihumii</name>
    <dbReference type="NCBI Taxonomy" id="1720204"/>
    <lineage>
        <taxon>Bacteria</taxon>
        <taxon>Bacillati</taxon>
        <taxon>Actinomycetota</taxon>
        <taxon>Coriobacteriia</taxon>
        <taxon>Coriobacteriales</taxon>
        <taxon>Coriobacteriaceae</taxon>
        <taxon>Collinsella</taxon>
    </lineage>
</organism>
<gene>
    <name evidence="2" type="ORF">K8U80_08580</name>
</gene>